<evidence type="ECO:0000259" key="1">
    <source>
        <dbReference type="SMART" id="SM00953"/>
    </source>
</evidence>
<accession>A0A1M4TXR8</accession>
<organism evidence="2 3">
    <name type="scientific">Microbulbifer donghaiensis</name>
    <dbReference type="NCBI Taxonomy" id="494016"/>
    <lineage>
        <taxon>Bacteria</taxon>
        <taxon>Pseudomonadati</taxon>
        <taxon>Pseudomonadota</taxon>
        <taxon>Gammaproteobacteria</taxon>
        <taxon>Cellvibrionales</taxon>
        <taxon>Microbulbiferaceae</taxon>
        <taxon>Microbulbifer</taxon>
    </lineage>
</organism>
<dbReference type="InterPro" id="IPR014914">
    <property type="entry name" value="RES_dom"/>
</dbReference>
<dbReference type="AlphaFoldDB" id="A0A1M4TXR8"/>
<protein>
    <submittedName>
        <fullName evidence="2">RES domain-containing protein</fullName>
    </submittedName>
</protein>
<reference evidence="3" key="1">
    <citation type="submission" date="2016-11" db="EMBL/GenBank/DDBJ databases">
        <authorList>
            <person name="Varghese N."/>
            <person name="Submissions S."/>
        </authorList>
    </citation>
    <scope>NUCLEOTIDE SEQUENCE [LARGE SCALE GENOMIC DNA]</scope>
    <source>
        <strain evidence="3">CGMCC 1.7063</strain>
    </source>
</reference>
<dbReference type="STRING" id="494016.SAMN04487965_0005"/>
<dbReference type="Proteomes" id="UP000184170">
    <property type="component" value="Unassembled WGS sequence"/>
</dbReference>
<gene>
    <name evidence="2" type="ORF">SAMN04487965_0005</name>
</gene>
<name>A0A1M4TXR8_9GAMM</name>
<proteinExistence type="predicted"/>
<evidence type="ECO:0000313" key="2">
    <source>
        <dbReference type="EMBL" id="SHE49193.1"/>
    </source>
</evidence>
<dbReference type="SMART" id="SM00953">
    <property type="entry name" value="RES"/>
    <property type="match status" value="1"/>
</dbReference>
<sequence length="248" mass="27587">MRLLGRLYRIVESQEEVATRSLVDNLQKQQVLEDLLEQAKPPRLPGSEQLHYLLATPFRYPPLPWGSRFGSIAESGIFYGSKTISTVLAEAAYYRLLFINDIDPVPPKPVTSYHNIFSAKYCADPGIRLQSPDWEREWPALTHPANYHFCQSLGRQLREASIIGAEVPSSRALQADQVQLPPLNSDGINVVLFEPQALLKRPPTQEADVTAETGSGDVVFLVKSGDGTSTETFRREAFEIDGVLPLPA</sequence>
<dbReference type="EMBL" id="FQVA01000001">
    <property type="protein sequence ID" value="SHE49193.1"/>
    <property type="molecule type" value="Genomic_DNA"/>
</dbReference>
<feature type="domain" description="RES" evidence="1">
    <location>
        <begin position="57"/>
        <end position="204"/>
    </location>
</feature>
<keyword evidence="3" id="KW-1185">Reference proteome</keyword>
<dbReference type="Pfam" id="PF08808">
    <property type="entry name" value="RES"/>
    <property type="match status" value="1"/>
</dbReference>
<evidence type="ECO:0000313" key="3">
    <source>
        <dbReference type="Proteomes" id="UP000184170"/>
    </source>
</evidence>